<dbReference type="EMBL" id="OV696691">
    <property type="protein sequence ID" value="CAH1268710.1"/>
    <property type="molecule type" value="Genomic_DNA"/>
</dbReference>
<proteinExistence type="predicted"/>
<evidence type="ECO:0000313" key="1">
    <source>
        <dbReference type="EMBL" id="CAH1268710.1"/>
    </source>
</evidence>
<gene>
    <name evidence="1" type="primary">Hypp3945</name>
    <name evidence="1" type="ORF">BLAG_LOCUS21537</name>
</gene>
<dbReference type="AlphaFoldDB" id="A0A8K0EW71"/>
<protein>
    <submittedName>
        <fullName evidence="1">Hypp3945 protein</fullName>
    </submittedName>
</protein>
<name>A0A8K0EW71_BRALA</name>
<organism evidence="1 2">
    <name type="scientific">Branchiostoma lanceolatum</name>
    <name type="common">Common lancelet</name>
    <name type="synonym">Amphioxus lanceolatum</name>
    <dbReference type="NCBI Taxonomy" id="7740"/>
    <lineage>
        <taxon>Eukaryota</taxon>
        <taxon>Metazoa</taxon>
        <taxon>Chordata</taxon>
        <taxon>Cephalochordata</taxon>
        <taxon>Leptocardii</taxon>
        <taxon>Amphioxiformes</taxon>
        <taxon>Branchiostomatidae</taxon>
        <taxon>Branchiostoma</taxon>
    </lineage>
</organism>
<keyword evidence="2" id="KW-1185">Reference proteome</keyword>
<dbReference type="Proteomes" id="UP000838412">
    <property type="component" value="Chromosome 6"/>
</dbReference>
<accession>A0A8K0EW71</accession>
<sequence>MRVAGKQIALPCDILVWSPCPGIALPSGSLCRIGRPVLGSPCRLVALPCDILVRSPCSLVALPWDRPAVPDRPAV</sequence>
<evidence type="ECO:0000313" key="2">
    <source>
        <dbReference type="Proteomes" id="UP000838412"/>
    </source>
</evidence>
<reference evidence="1" key="1">
    <citation type="submission" date="2022-01" db="EMBL/GenBank/DDBJ databases">
        <authorList>
            <person name="Braso-Vives M."/>
        </authorList>
    </citation>
    <scope>NUCLEOTIDE SEQUENCE</scope>
</reference>